<sequence>MISIVSRFRHYFHQMKTILNLTDVYVLVSELQDLFTNYCLHVSDVLNVGHSGMDNMLITFHKNSSLKTEKPLSMSGRSSPVNMSGVSETITNSDSKRSNKTSGQPLDLTEYRGLLIEPGVRLHTITNNSKMMIYKSSKSVESKFQKDPKGSKQTTDGLGKLCNFVKQRLLSRQVLSVTMISLNVVEIKFGKRFSEIRTRSYTNDIVSLYISTSNKSIHFWDGVTYARWSKKKDNQCCIVSRDELLDFLDRNASKEDAPDDILNMTELTPNKTDTVTSESVSDNTLDVVIDQLFAKNINIGQKQKTHESTSDQILRMLAKRISDDVHATLLKSMISTKNNPLNDTQTIIDKKLFNMLVEQCNKFLSLELESETEKQSNEFNNMHNDFAKIGDETSEDEGDEPMVTTNIDERQIEIAVCDELTKLVRSTEKKGVVVNDGAYFYLMTKKEQDQVEMYPSFNEAVERWYDEKNETDSAYNECKNIINTAFLNRQYIDFVRNTLNMMKKNGYDIVSPAEKSRMMTQYNVASSPIKLIDILADGKVVFEVEANEAKKQIEIRLDEDVNTTLRSYYNELERKHSRVVKRIF</sequence>
<feature type="compositionally biased region" description="Polar residues" evidence="1">
    <location>
        <begin position="75"/>
        <end position="93"/>
    </location>
</feature>
<name>A0A5K0U9W1_9VIRU</name>
<protein>
    <submittedName>
        <fullName evidence="2">Uncharacterized protein</fullName>
    </submittedName>
</protein>
<evidence type="ECO:0000256" key="1">
    <source>
        <dbReference type="SAM" id="MobiDB-lite"/>
    </source>
</evidence>
<proteinExistence type="predicted"/>
<evidence type="ECO:0000313" key="2">
    <source>
        <dbReference type="EMBL" id="VBB18777.1"/>
    </source>
</evidence>
<comment type="caution">
    <text evidence="2">The sequence shown here is derived from an EMBL/GenBank/DDBJ whole genome shotgun (WGS) entry which is preliminary data.</text>
</comment>
<keyword evidence="3" id="KW-1185">Reference proteome</keyword>
<organism evidence="2 3">
    <name type="scientific">Yasminevirus sp. GU-2018</name>
    <dbReference type="NCBI Taxonomy" id="2420051"/>
    <lineage>
        <taxon>Viruses</taxon>
        <taxon>Varidnaviria</taxon>
        <taxon>Bamfordvirae</taxon>
        <taxon>Nucleocytoviricota</taxon>
        <taxon>Megaviricetes</taxon>
        <taxon>Imitervirales</taxon>
        <taxon>Mimiviridae</taxon>
        <taxon>Klosneuvirinae</taxon>
        <taxon>Yasminevirus</taxon>
        <taxon>Yasminevirus saudimassiliense</taxon>
    </lineage>
</organism>
<feature type="region of interest" description="Disordered" evidence="1">
    <location>
        <begin position="68"/>
        <end position="105"/>
    </location>
</feature>
<dbReference type="EMBL" id="UPSH01000001">
    <property type="protein sequence ID" value="VBB18777.1"/>
    <property type="molecule type" value="Genomic_DNA"/>
</dbReference>
<accession>A0A5K0U9W1</accession>
<reference evidence="2 3" key="1">
    <citation type="submission" date="2018-10" db="EMBL/GenBank/DDBJ databases">
        <authorList>
            <consortium name="IHU Genomes"/>
        </authorList>
    </citation>
    <scope>NUCLEOTIDE SEQUENCE [LARGE SCALE GENOMIC DNA]</scope>
    <source>
        <strain evidence="2 3">A1</strain>
    </source>
</reference>
<dbReference type="Proteomes" id="UP000594342">
    <property type="component" value="Unassembled WGS sequence"/>
</dbReference>
<evidence type="ECO:0000313" key="3">
    <source>
        <dbReference type="Proteomes" id="UP000594342"/>
    </source>
</evidence>
<gene>
    <name evidence="2" type="ORF">YASMINEVIRUS_1309</name>
</gene>